<evidence type="ECO:0000313" key="2">
    <source>
        <dbReference type="Proteomes" id="UP001056120"/>
    </source>
</evidence>
<protein>
    <submittedName>
        <fullName evidence="1">Uncharacterized protein</fullName>
    </submittedName>
</protein>
<gene>
    <name evidence="1" type="ORF">L1987_35745</name>
</gene>
<evidence type="ECO:0000313" key="1">
    <source>
        <dbReference type="EMBL" id="KAI3793131.1"/>
    </source>
</evidence>
<comment type="caution">
    <text evidence="1">The sequence shown here is derived from an EMBL/GenBank/DDBJ whole genome shotgun (WGS) entry which is preliminary data.</text>
</comment>
<accession>A0ACB9HC93</accession>
<keyword evidence="2" id="KW-1185">Reference proteome</keyword>
<dbReference type="EMBL" id="CM042029">
    <property type="protein sequence ID" value="KAI3793131.1"/>
    <property type="molecule type" value="Genomic_DNA"/>
</dbReference>
<reference evidence="1 2" key="2">
    <citation type="journal article" date="2022" name="Mol. Ecol. Resour.">
        <title>The genomes of chicory, endive, great burdock and yacon provide insights into Asteraceae paleo-polyploidization history and plant inulin production.</title>
        <authorList>
            <person name="Fan W."/>
            <person name="Wang S."/>
            <person name="Wang H."/>
            <person name="Wang A."/>
            <person name="Jiang F."/>
            <person name="Liu H."/>
            <person name="Zhao H."/>
            <person name="Xu D."/>
            <person name="Zhang Y."/>
        </authorList>
    </citation>
    <scope>NUCLEOTIDE SEQUENCE [LARGE SCALE GENOMIC DNA]</scope>
    <source>
        <strain evidence="2">cv. Yunnan</strain>
        <tissue evidence="1">Leaves</tissue>
    </source>
</reference>
<dbReference type="Proteomes" id="UP001056120">
    <property type="component" value="Linkage Group LG12"/>
</dbReference>
<reference evidence="2" key="1">
    <citation type="journal article" date="2022" name="Mol. Ecol. Resour.">
        <title>The genomes of chicory, endive, great burdock and yacon provide insights into Asteraceae palaeo-polyploidization history and plant inulin production.</title>
        <authorList>
            <person name="Fan W."/>
            <person name="Wang S."/>
            <person name="Wang H."/>
            <person name="Wang A."/>
            <person name="Jiang F."/>
            <person name="Liu H."/>
            <person name="Zhao H."/>
            <person name="Xu D."/>
            <person name="Zhang Y."/>
        </authorList>
    </citation>
    <scope>NUCLEOTIDE SEQUENCE [LARGE SCALE GENOMIC DNA]</scope>
    <source>
        <strain evidence="2">cv. Yunnan</strain>
    </source>
</reference>
<organism evidence="1 2">
    <name type="scientific">Smallanthus sonchifolius</name>
    <dbReference type="NCBI Taxonomy" id="185202"/>
    <lineage>
        <taxon>Eukaryota</taxon>
        <taxon>Viridiplantae</taxon>
        <taxon>Streptophyta</taxon>
        <taxon>Embryophyta</taxon>
        <taxon>Tracheophyta</taxon>
        <taxon>Spermatophyta</taxon>
        <taxon>Magnoliopsida</taxon>
        <taxon>eudicotyledons</taxon>
        <taxon>Gunneridae</taxon>
        <taxon>Pentapetalae</taxon>
        <taxon>asterids</taxon>
        <taxon>campanulids</taxon>
        <taxon>Asterales</taxon>
        <taxon>Asteraceae</taxon>
        <taxon>Asteroideae</taxon>
        <taxon>Heliantheae alliance</taxon>
        <taxon>Millerieae</taxon>
        <taxon>Smallanthus</taxon>
    </lineage>
</organism>
<proteinExistence type="predicted"/>
<name>A0ACB9HC93_9ASTR</name>
<sequence length="94" mass="10445">MQYKTTLHGLEKRNRQIAGVVSIPDGPRLKLECSLSNAPTLPSAVVGDAIKDWMPLLAISFKKLDKPLGMGMLVNCTLYRENSNVKCSWKDIKT</sequence>